<dbReference type="InterPro" id="IPR013096">
    <property type="entry name" value="Cupin_2"/>
</dbReference>
<dbReference type="AlphaFoldDB" id="A0A1I0R3F7"/>
<dbReference type="EMBL" id="FOJI01000011">
    <property type="protein sequence ID" value="SEW34981.1"/>
    <property type="molecule type" value="Genomic_DNA"/>
</dbReference>
<organism evidence="2 3">
    <name type="scientific">[Clostridium] fimetarium</name>
    <dbReference type="NCBI Taxonomy" id="99656"/>
    <lineage>
        <taxon>Bacteria</taxon>
        <taxon>Bacillati</taxon>
        <taxon>Bacillota</taxon>
        <taxon>Clostridia</taxon>
        <taxon>Lachnospirales</taxon>
        <taxon>Lachnospiraceae</taxon>
    </lineage>
</organism>
<dbReference type="Proteomes" id="UP000199701">
    <property type="component" value="Unassembled WGS sequence"/>
</dbReference>
<accession>A0A1I0R3F7</accession>
<evidence type="ECO:0000313" key="3">
    <source>
        <dbReference type="Proteomes" id="UP000199701"/>
    </source>
</evidence>
<gene>
    <name evidence="2" type="ORF">SAMN05421659_111146</name>
</gene>
<feature type="domain" description="Cupin type-2" evidence="1">
    <location>
        <begin position="32"/>
        <end position="92"/>
    </location>
</feature>
<dbReference type="STRING" id="99656.SAMN05421659_111146"/>
<protein>
    <submittedName>
        <fullName evidence="2">Cupin domain-containing protein</fullName>
    </submittedName>
</protein>
<dbReference type="InterPro" id="IPR025499">
    <property type="entry name" value="KdgF"/>
</dbReference>
<dbReference type="SUPFAM" id="SSF51182">
    <property type="entry name" value="RmlC-like cupins"/>
    <property type="match status" value="1"/>
</dbReference>
<evidence type="ECO:0000259" key="1">
    <source>
        <dbReference type="Pfam" id="PF07883"/>
    </source>
</evidence>
<dbReference type="CDD" id="cd02238">
    <property type="entry name" value="cupin_KdgF"/>
    <property type="match status" value="1"/>
</dbReference>
<dbReference type="InterPro" id="IPR052535">
    <property type="entry name" value="Bacilysin_H2HPP_isomerase"/>
</dbReference>
<sequence>MFTYNQDVTATDCEPGVTRKILSYSDELMMVEVSFKKGAKGNFHSHEHLQISYVAEGSFQFTIDGQTKIVTQGDSTYMPSNSVHGVLALEDSILVDVFNPKRDDFLK</sequence>
<keyword evidence="3" id="KW-1185">Reference proteome</keyword>
<dbReference type="Gene3D" id="2.60.120.10">
    <property type="entry name" value="Jelly Rolls"/>
    <property type="match status" value="1"/>
</dbReference>
<dbReference type="PANTHER" id="PTHR40112">
    <property type="entry name" value="H2HPP ISOMERASE"/>
    <property type="match status" value="1"/>
</dbReference>
<dbReference type="InterPro" id="IPR014710">
    <property type="entry name" value="RmlC-like_jellyroll"/>
</dbReference>
<reference evidence="2 3" key="1">
    <citation type="submission" date="2016-10" db="EMBL/GenBank/DDBJ databases">
        <authorList>
            <person name="de Groot N.N."/>
        </authorList>
    </citation>
    <scope>NUCLEOTIDE SEQUENCE [LARGE SCALE GENOMIC DNA]</scope>
    <source>
        <strain evidence="2 3">DSM 9179</strain>
    </source>
</reference>
<dbReference type="Pfam" id="PF07883">
    <property type="entry name" value="Cupin_2"/>
    <property type="match status" value="1"/>
</dbReference>
<dbReference type="PANTHER" id="PTHR40112:SF1">
    <property type="entry name" value="H2HPP ISOMERASE"/>
    <property type="match status" value="1"/>
</dbReference>
<dbReference type="OrthoDB" id="9811153at2"/>
<dbReference type="RefSeq" id="WP_092455242.1">
    <property type="nucleotide sequence ID" value="NZ_FOJI01000011.1"/>
</dbReference>
<dbReference type="PIRSF" id="PIRSF029883">
    <property type="entry name" value="KdgF"/>
    <property type="match status" value="1"/>
</dbReference>
<name>A0A1I0R3F7_9FIRM</name>
<evidence type="ECO:0000313" key="2">
    <source>
        <dbReference type="EMBL" id="SEW34981.1"/>
    </source>
</evidence>
<dbReference type="InterPro" id="IPR011051">
    <property type="entry name" value="RmlC_Cupin_sf"/>
</dbReference>
<proteinExistence type="predicted"/>